<dbReference type="InterPro" id="IPR027417">
    <property type="entry name" value="P-loop_NTPase"/>
</dbReference>
<feature type="compositionally biased region" description="Low complexity" evidence="2">
    <location>
        <begin position="1520"/>
        <end position="1534"/>
    </location>
</feature>
<feature type="region of interest" description="Disordered" evidence="2">
    <location>
        <begin position="1752"/>
        <end position="1815"/>
    </location>
</feature>
<feature type="compositionally biased region" description="Low complexity" evidence="2">
    <location>
        <begin position="4281"/>
        <end position="4297"/>
    </location>
</feature>
<feature type="compositionally biased region" description="Basic and acidic residues" evidence="2">
    <location>
        <begin position="3585"/>
        <end position="3624"/>
    </location>
</feature>
<feature type="compositionally biased region" description="Basic and acidic residues" evidence="2">
    <location>
        <begin position="4098"/>
        <end position="4107"/>
    </location>
</feature>
<feature type="region of interest" description="Disordered" evidence="2">
    <location>
        <begin position="407"/>
        <end position="427"/>
    </location>
</feature>
<feature type="compositionally biased region" description="Low complexity" evidence="2">
    <location>
        <begin position="243"/>
        <end position="266"/>
    </location>
</feature>
<feature type="region of interest" description="Disordered" evidence="2">
    <location>
        <begin position="1398"/>
        <end position="1453"/>
    </location>
</feature>
<feature type="compositionally biased region" description="Gly residues" evidence="2">
    <location>
        <begin position="4469"/>
        <end position="4524"/>
    </location>
</feature>
<feature type="region of interest" description="Disordered" evidence="2">
    <location>
        <begin position="478"/>
        <end position="504"/>
    </location>
</feature>
<feature type="compositionally biased region" description="Low complexity" evidence="2">
    <location>
        <begin position="4110"/>
        <end position="4123"/>
    </location>
</feature>
<feature type="coiled-coil region" evidence="1">
    <location>
        <begin position="43"/>
        <end position="75"/>
    </location>
</feature>
<dbReference type="EMBL" id="CDMZ01000639">
    <property type="protein sequence ID" value="CEM18482.1"/>
    <property type="molecule type" value="Genomic_DNA"/>
</dbReference>
<name>A0A0G4FU91_9ALVE</name>
<feature type="compositionally biased region" description="Low complexity" evidence="2">
    <location>
        <begin position="2998"/>
        <end position="3007"/>
    </location>
</feature>
<feature type="compositionally biased region" description="Basic and acidic residues" evidence="2">
    <location>
        <begin position="1752"/>
        <end position="1772"/>
    </location>
</feature>
<feature type="compositionally biased region" description="Basic and acidic residues" evidence="2">
    <location>
        <begin position="790"/>
        <end position="813"/>
    </location>
</feature>
<feature type="region of interest" description="Disordered" evidence="2">
    <location>
        <begin position="2902"/>
        <end position="3046"/>
    </location>
</feature>
<feature type="compositionally biased region" description="Basic and acidic residues" evidence="2">
    <location>
        <begin position="3670"/>
        <end position="3684"/>
    </location>
</feature>
<feature type="compositionally biased region" description="Pro residues" evidence="2">
    <location>
        <begin position="4431"/>
        <end position="4440"/>
    </location>
</feature>
<feature type="compositionally biased region" description="Low complexity" evidence="2">
    <location>
        <begin position="4568"/>
        <end position="4579"/>
    </location>
</feature>
<feature type="compositionally biased region" description="Basic and acidic residues" evidence="2">
    <location>
        <begin position="4552"/>
        <end position="4563"/>
    </location>
</feature>
<feature type="compositionally biased region" description="Basic and acidic residues" evidence="2">
    <location>
        <begin position="1402"/>
        <end position="1411"/>
    </location>
</feature>
<feature type="compositionally biased region" description="Basic and acidic residues" evidence="2">
    <location>
        <begin position="3951"/>
        <end position="3976"/>
    </location>
</feature>
<feature type="compositionally biased region" description="Gly residues" evidence="2">
    <location>
        <begin position="4414"/>
        <end position="4427"/>
    </location>
</feature>
<feature type="region of interest" description="Disordered" evidence="2">
    <location>
        <begin position="4642"/>
        <end position="4662"/>
    </location>
</feature>
<feature type="compositionally biased region" description="Basic and acidic residues" evidence="2">
    <location>
        <begin position="3023"/>
        <end position="3036"/>
    </location>
</feature>
<feature type="compositionally biased region" description="Pro residues" evidence="2">
    <location>
        <begin position="4160"/>
        <end position="4176"/>
    </location>
</feature>
<accession>A0A0G4FU91</accession>
<keyword evidence="1" id="KW-0175">Coiled coil</keyword>
<feature type="compositionally biased region" description="Basic and acidic residues" evidence="2">
    <location>
        <begin position="837"/>
        <end position="880"/>
    </location>
</feature>
<feature type="region of interest" description="Disordered" evidence="2">
    <location>
        <begin position="790"/>
        <end position="892"/>
    </location>
</feature>
<organism evidence="3">
    <name type="scientific">Chromera velia CCMP2878</name>
    <dbReference type="NCBI Taxonomy" id="1169474"/>
    <lineage>
        <taxon>Eukaryota</taxon>
        <taxon>Sar</taxon>
        <taxon>Alveolata</taxon>
        <taxon>Colpodellida</taxon>
        <taxon>Chromeraceae</taxon>
        <taxon>Chromera</taxon>
    </lineage>
</organism>
<dbReference type="Gene3D" id="3.40.50.300">
    <property type="entry name" value="P-loop containing nucleotide triphosphate hydrolases"/>
    <property type="match status" value="1"/>
</dbReference>
<feature type="compositionally biased region" description="Basic and acidic residues" evidence="2">
    <location>
        <begin position="2043"/>
        <end position="2060"/>
    </location>
</feature>
<protein>
    <submittedName>
        <fullName evidence="3">Uncharacterized protein</fullName>
    </submittedName>
</protein>
<proteinExistence type="predicted"/>
<feature type="compositionally biased region" description="Low complexity" evidence="2">
    <location>
        <begin position="4525"/>
        <end position="4535"/>
    </location>
</feature>
<feature type="region of interest" description="Disordered" evidence="2">
    <location>
        <begin position="2043"/>
        <end position="2078"/>
    </location>
</feature>
<dbReference type="VEuPathDB" id="CryptoDB:Cvel_3757"/>
<feature type="region of interest" description="Disordered" evidence="2">
    <location>
        <begin position="3486"/>
        <end position="3510"/>
    </location>
</feature>
<sequence length="4662" mass="513794">MLIDEAEDVPVRRKKDKGDSNFDGGSEGAGPGSPRKTPEQLQAASLLSKARKKEKQVKELRLKQLKKDVSKAQRQCSNLVPLPFDWHRKSSERSRLGTPWVAMRVSLEPDHEGNAHGPSRLQENAEEEEGDLPPESERSGRRQAPVNFFPIDHLDVDDFLIATPIPIRHESELELEIGEPALVVEVLSSTSMILWMAIQEKEYHDFSKTKGAVLYLYKVLPLQFHHAIVKMTHELTDQKQQTAALNTAAASASSPAPSSSSPLSPKLSFLEAQDRPPTSDEVLARLRQTQLYSPVFVELYNFAAVRARSRQPGSKTSAFTNLELCLERRLEKISKGLPEGVWRKREKGGLFEKVGGWTLEMALPPELTHVPLCDCIEVPEEPEIADACLALTGLFASQGKRVLVLSRSNSTAEEEEEGREEVSASTTATRFCPERAATCLWKVKQLVKLCCDDSDQAPVSTRSIPEDPSAAEVLALRSGQAEPDAESGNRLVSSGGAVVEKTQRRKQFDDLHDAREARFKEESMTIIVKEGMALTMYLKDREDGRNVERAKDAKEFLQAEKLHTARENASKPMAPNLFAIGSWNGNSIEKLRHMEGRWDPGEHGGLHSLPLRARALLFESVVEEMATRAEGFDGRSVSRMDGHVYAFLADIAKKGRLLRILGPCPEWLWSPLSSEGISEETLEFRVQCAAVDGAVRRLFAAVKKRIPDIGSFLTEQEFLKEADLPPPPLVDRVLELQVEERGSSSSSSSSASVPPVSVFVNSVTVVLADLVQALVNICRLLREGEDLFDEQREEKAKLEEEENEKEKKEREEAGNENPNQKRSKGGKNQSTLKKKQNQREAEEACLKKPSEMRREFMEQMMRRITNETDTDGKEKEKDGDAASDPDGDLEVPLRLPEPSMILFKALWETTAVLVAPRSALSSITQDCNPNGKRLFQPDVIILEDAQVVPRDELAGWLAEFPSVERAVVIGFHAGRFPGVTPEDQPWAGLSHPVSRYPLLRLDVEFKGVKLSRPKEEGALMGRLQPAPWHRHTAFKSFLFFDTGYVPTGICTETRGAPGGSNWGEAAIVEELISGFCSLFEHKGNRNDMSEFFLKRSRHRGMSGANLKIGVVTEQQRQAELIRRMLKKSKRNRPSASSPWCFCRNEKGLGVHVEILSPETSLRRGRLFDILIVSTVRSGPLESFHQSSSCKEIFQCMAYTARHSVWVVGDSRSMGKRSARWMSLIDERRAKGHVQSVMTMSPLRERLLKLPSLEPPEDQEGRYVQGGGEDEEARGSSFPSLARDEDEDEGGFVDEHFLPSSFHHAADMTQRGGFPLHLSSHLIEQVIEFEQYGLEPVGGFKESAQKVEWQKALIEAVVKKLENLTRGRMKSVGRGLTEKNRTSSMAFCDDLEVGIHPHTWPQAKRETGKEEESAGSVARVSAGGGTGGDSEDLQVGGSGGSSEGEGAGGAKETSGLLNGVSVAEDKAKADTHGGTGSPSVAVPSSFWKDKEKKGGDDEDPKIPSAAASSDQTASLAPPPGLGAASSSSSSLWQMSSSGGGDLSGRFFFVWSLTVDCDLGRQGVKVWGLTPSVEYGQSLVSRISDSFQVNSSPDLVEELRVMEPVLEGDPDKKGNNETGGGTRSIEKFRSVTLHVQSIGAPQDSRIRHYEQRMVPPFNRYPFVRLGPEFMHAGGFPERPERFTVQSLDIVENAATGGHVLRRKQNAKVIVPSFLNMVDFRRLPFPSRRPLQRLKTELLDFAEQLHLHRCEVEMRETERQREAEEEKGKENDGERIAASGEDGAEGGEEKEAVAGGKKEKRTLKKKKEEREKLTLPSPPAIPRLLRCLPFSLTVSQHHPRAHLKSLLVAGAPSSGKTRILISRLLALDCGAHLAQLAQEKESPPPPDRRYTALFLLPYDTPPEKVEEFQADYLAMREWVMTSDPQGNEDSETDPGGTGTKRAGPSPSDAPFCVKFLSVRTWLLSLQSCLERPLVKGRKRDKGRWGAGHPVVGKDIDLSPELAGLDRSEKGAPTSIDEITFPNFTKEVMDEIRRKVYKKTAKEAYAKQKEKEAGDAKERKETKKSSSLGKSRTDAVSPDPLTTPAFQFASATGGSTYGSASSAWCHVSPGSSEGCGFVQWVLQAAILWKEFQNVILSPHSLEQLGDIYDSDKAHLSRQLYINRCETTSEWHSSNRLDTDTTIPLESPICLTAAKETSALVFRLYERYRDQWKCQTAGPGGHPVMWDRGDLGFVCMLNAALRHRGEASILRWDHLWRPDFIFVDDAEHLTVAERHTIALCLRNPHGLSLAANTLPVASNSSMASLLCSLQEVAEGIGKRGEKVRGGAESSRILHLEVPFYLPCPRVGGRVQNALASRIRCFIRRFDVLPSVFHAEAYAHFASMERMLQGGAGEKLKEFVGKMRERVNKRLRNLLPTLSDEASMSVLATTEVIRDTGLNPALIALPPSWGSLPGGKKKVKVSKETGKVIETAESKELMEEEERRKREADVLAHGLLFSFVRIPSVVASQLSAEFGSDVFAFAHSHKKNALNERTHELDDGKNPPPAPTVGAAWLDDEGNRSSFLDRIRFEIREEYGKQERRQSVLVVCRSADEAGRLCRACGVDAVGAAALRHREVTGASGETAEERVQVVGGCGDSEDDPLIIVQLTNDSVAALSGGAPVRLVGGERAGLRRVPERFDVVILFNFFSHSPSKVSVTSAQSGELSKEVLESVWSDRNLRHLLHPLMTPPVDPLKPSAGSANKAAVTVIERVGFAAVLEDTKFREEFKEAGTSVAQLVRDFRVYSAFQSVCKERVVVLDQVVNNFELFFSTPSDQSSVAFGSWRSFNRRNEGPYSPQINEDGSPLCQTRRLRRDNGESEEMKARAKQRRRESAFIRASKEIRRKAPVDESKAVALRKHVAPLLVGKGRESSFATQGGEPGDLSWASTMGWDGRRSKEDGDDAEISGGIIDLSGDLSEANVSPPEDGKGKGKKGKAAGSSSSKNRSPVLALAGIHLPSVPENTALSSASKDPPSSSRDRPASSHEGGGGGARDRDSRGERDRDGLATGVEGQAEDGLALFCPHKDAQKGANQNLRFDAGMIPGSETFVRAWLSSDFDKDEKSVLPTEAPSNILTTGEEESENEDLYGKEIFKDESFLIPQTDQHEWDLLCGSAEAVIQKTVARAAHENMMDDADGLQDMKSEASSSSEEGSPGPSSSPAKPGGRKKKAKAEDSILRQNLCNPLAPPPPPLSSSRRKTKEEQEADRTRETDAAFRQILKEEGLLDHPRWKDKFLPPELKLAKRQERATEKAHEKAKAEGGKDEDVGSLVVTASVSEGKAKLPISVDSLPSPSDEGGGNFLPAEVDMEEDPEHLLLPLDGRLRKHGRKRFVGMVRSAVALEYSAAERQKYIAFVRDQRRKKAVERASKNKGDRPVASVVNLQDIVTLASPVPGSNLDPNNLPSIEYCFPGTDAKFDYFKICDLHSGLPPPQPPIDPLVPADFESLLGENRKLPVPDNDVFLPRTPEEREMDEDLERSEQPPVLPTACIDSEEEDREIDELVIKHHQGVRAVPRKGFKPSPKTKEELLREEIKRKYQEKFGNRPKRDPSEGIIRILVDDTPKKSKEEKSRPQKEGSAAHEERDREKGGRRRERDDRRRRHGDKDESEEDERRVNDHRERHRDRNAKGERRPRDEWDGEGDSFDRRVRGERRPRDERDDEEEYSDRRVRGERRPRDERDDEEEYSDRRVRGERRPRDEWGGDGDSFDRRVRGERPPPRDEWGGEGDYSDRRVRGERPPPRDEWGGEGDYSDRRVRGERRLPRDEWGGEGDYSDRRVRGERRLPRDEWGGEARQHERERWGGDGRERQAQRNPYSEEDSPPPAQFVDRNSFAAAAVDASPRGSKKNPHQPAVVPVSPRSYQDPYDSPTAPAPLSRTHSPRSFRQHPVLQQRGRPTERGAEAEGTNPPPSFPSYSSKGRGMLVEETQRDDWGGEKFNRGRDEDRDRERGILYKRTPPPPIQTDASGAPPPSLSRHTRMQQERYDAMSTPEETDEWKRLVQEDEDREKFRQTRLQVQSSTPTPRSRDEEDKEGNEKEKEGDRWGPPPGLAAFRRGPTDPGPPPGFSPSPASSREMERPDERGTNSGPAPGCSPSPASSREMERPDERGTNSGPPPGLFGSAYEKADKSPGGLLPHPTPGLPGPPPHRPFPFPEASGERPSVALTGGQQQAVRDPGSFAGGLGRQISAEEDQSPPPGGLSAPSQRSPPPLPPGWAASASMRDAEGRQRREMMEREEQKQQQAFRQQLGSWGMLPGAGPSRQNNNNPNSGGPRSDLPAALHHLVVPPPSSHSVQTQQQQQQSMPPPRIIQQAPSSSSSGPLPMPMMQQQQQGEPRMLPMPMMQGGPSGTSSTAAAPAMPQGMASGWERRQGQGQGERSAGDPGGTAAPGVGAMGMGGRFGGMGGQPQQPRPPPPSFPFPGGSAAAGGGGGAGFGSLKQASAWGAAVTGGGGGYGRGRGGGGGFRRGGRGRGGGGGFSHGGPGGPGFGSAGAQMVGGGGGGFDSQSYSSSRFGLNMGGGYKRSHRGPKPPPREKKESDIMKRMTFGDSSSSSEPGGSSEEEDEGQQQAPKSLREELEENGIEDWIVESIDTASSGPANKEIGLANIPAWLMEKVRLRKREKAMEKFQQHQQQQNQNQQRD</sequence>
<feature type="compositionally biased region" description="Polar residues" evidence="2">
    <location>
        <begin position="4037"/>
        <end position="4048"/>
    </location>
</feature>
<feature type="compositionally biased region" description="Basic and acidic residues" evidence="2">
    <location>
        <begin position="4124"/>
        <end position="4133"/>
    </location>
</feature>
<feature type="compositionally biased region" description="Basic and acidic residues" evidence="2">
    <location>
        <begin position="4049"/>
        <end position="4067"/>
    </location>
</feature>
<feature type="region of interest" description="Disordered" evidence="2">
    <location>
        <begin position="1465"/>
        <end position="1534"/>
    </location>
</feature>
<feature type="region of interest" description="Disordered" evidence="2">
    <location>
        <begin position="1"/>
        <end position="41"/>
    </location>
</feature>
<feature type="compositionally biased region" description="Low complexity" evidence="2">
    <location>
        <begin position="4371"/>
        <end position="4380"/>
    </location>
</feature>
<feature type="region of interest" description="Disordered" evidence="2">
    <location>
        <begin position="3566"/>
        <end position="4604"/>
    </location>
</feature>
<feature type="region of interest" description="Disordered" evidence="2">
    <location>
        <begin position="108"/>
        <end position="142"/>
    </location>
</feature>
<feature type="compositionally biased region" description="Acidic residues" evidence="2">
    <location>
        <begin position="124"/>
        <end position="134"/>
    </location>
</feature>
<feature type="region of interest" description="Disordered" evidence="2">
    <location>
        <begin position="3169"/>
        <end position="3297"/>
    </location>
</feature>
<reference evidence="3" key="1">
    <citation type="submission" date="2014-11" db="EMBL/GenBank/DDBJ databases">
        <authorList>
            <person name="Otto D Thomas"/>
            <person name="Naeem Raeece"/>
        </authorList>
    </citation>
    <scope>NUCLEOTIDE SEQUENCE</scope>
</reference>
<feature type="compositionally biased region" description="Basic and acidic residues" evidence="2">
    <location>
        <begin position="3713"/>
        <end position="3836"/>
    </location>
</feature>
<feature type="compositionally biased region" description="Gly residues" evidence="2">
    <location>
        <begin position="4446"/>
        <end position="4456"/>
    </location>
</feature>
<feature type="compositionally biased region" description="Basic and acidic residues" evidence="2">
    <location>
        <begin position="3653"/>
        <end position="3663"/>
    </location>
</feature>
<feature type="compositionally biased region" description="Basic and acidic residues" evidence="2">
    <location>
        <begin position="3692"/>
        <end position="3705"/>
    </location>
</feature>
<feature type="region of interest" description="Disordered" evidence="2">
    <location>
        <begin position="1919"/>
        <end position="1942"/>
    </location>
</feature>
<feature type="compositionally biased region" description="Low complexity" evidence="2">
    <location>
        <begin position="4313"/>
        <end position="4361"/>
    </location>
</feature>
<feature type="compositionally biased region" description="Gly residues" evidence="2">
    <location>
        <begin position="1435"/>
        <end position="1448"/>
    </location>
</feature>
<feature type="region of interest" description="Disordered" evidence="2">
    <location>
        <begin position="1250"/>
        <end position="1288"/>
    </location>
</feature>
<feature type="compositionally biased region" description="Basic and acidic residues" evidence="2">
    <location>
        <begin position="3229"/>
        <end position="3295"/>
    </location>
</feature>
<gene>
    <name evidence="3" type="ORF">Cvel_3757</name>
</gene>
<evidence type="ECO:0000256" key="1">
    <source>
        <dbReference type="SAM" id="Coils"/>
    </source>
</evidence>
<evidence type="ECO:0000313" key="3">
    <source>
        <dbReference type="EMBL" id="CEM18482.1"/>
    </source>
</evidence>
<feature type="compositionally biased region" description="Basic and acidic residues" evidence="2">
    <location>
        <begin position="4245"/>
        <end position="4262"/>
    </location>
</feature>
<feature type="compositionally biased region" description="Basic and acidic residues" evidence="2">
    <location>
        <begin position="3566"/>
        <end position="3578"/>
    </location>
</feature>
<evidence type="ECO:0000256" key="2">
    <source>
        <dbReference type="SAM" id="MobiDB-lite"/>
    </source>
</evidence>
<feature type="compositionally biased region" description="Low complexity" evidence="2">
    <location>
        <begin position="3174"/>
        <end position="3193"/>
    </location>
</feature>
<feature type="compositionally biased region" description="Basic and acidic residues" evidence="2">
    <location>
        <begin position="4020"/>
        <end position="4035"/>
    </location>
</feature>
<feature type="region of interest" description="Disordered" evidence="2">
    <location>
        <begin position="240"/>
        <end position="266"/>
    </location>
</feature>
<feature type="compositionally biased region" description="Low complexity" evidence="2">
    <location>
        <begin position="4650"/>
        <end position="4662"/>
    </location>
</feature>